<comment type="caution">
    <text evidence="4">The sequence shown here is derived from an EMBL/GenBank/DDBJ whole genome shotgun (WGS) entry which is preliminary data.</text>
</comment>
<dbReference type="PROSITE" id="PS51363">
    <property type="entry name" value="W2"/>
    <property type="match status" value="1"/>
</dbReference>
<evidence type="ECO:0000256" key="2">
    <source>
        <dbReference type="SAM" id="MobiDB-lite"/>
    </source>
</evidence>
<feature type="compositionally biased region" description="Low complexity" evidence="2">
    <location>
        <begin position="347"/>
        <end position="358"/>
    </location>
</feature>
<proteinExistence type="predicted"/>
<evidence type="ECO:0000313" key="4">
    <source>
        <dbReference type="EMBL" id="ORX47328.1"/>
    </source>
</evidence>
<dbReference type="SUPFAM" id="SSF48371">
    <property type="entry name" value="ARM repeat"/>
    <property type="match status" value="1"/>
</dbReference>
<feature type="compositionally biased region" description="Acidic residues" evidence="2">
    <location>
        <begin position="615"/>
        <end position="635"/>
    </location>
</feature>
<keyword evidence="1" id="KW-0175">Coiled coil</keyword>
<name>A0A1Y1V4Q4_9FUNG</name>
<feature type="compositionally biased region" description="Acidic residues" evidence="2">
    <location>
        <begin position="728"/>
        <end position="738"/>
    </location>
</feature>
<evidence type="ECO:0000256" key="1">
    <source>
        <dbReference type="SAM" id="Coils"/>
    </source>
</evidence>
<feature type="compositionally biased region" description="Low complexity" evidence="2">
    <location>
        <begin position="23"/>
        <end position="42"/>
    </location>
</feature>
<dbReference type="AlphaFoldDB" id="A0A1Y1V4Q4"/>
<dbReference type="Pfam" id="PF02020">
    <property type="entry name" value="W2"/>
    <property type="match status" value="1"/>
</dbReference>
<feature type="compositionally biased region" description="Basic and acidic residues" evidence="2">
    <location>
        <begin position="636"/>
        <end position="655"/>
    </location>
</feature>
<gene>
    <name evidence="4" type="ORF">BCR36DRAFT_405394</name>
</gene>
<feature type="region of interest" description="Disordered" evidence="2">
    <location>
        <begin position="15"/>
        <end position="54"/>
    </location>
</feature>
<dbReference type="Gene3D" id="1.25.40.180">
    <property type="match status" value="1"/>
</dbReference>
<feature type="region of interest" description="Disordered" evidence="2">
    <location>
        <begin position="60"/>
        <end position="79"/>
    </location>
</feature>
<evidence type="ECO:0000259" key="3">
    <source>
        <dbReference type="PROSITE" id="PS51363"/>
    </source>
</evidence>
<sequence>MFVVNKLSNILNMIKPEPKSPNTITIKTTDTTNGNSGSGATTPQNKRHSSTRRNLHNFEYKSNDLLEPNNKKHSPTSSISSLYSYNSETSLADKNFSPKIKNINNSANDLTKNTFVNIKKEIVSTIVNPINFVNHILDSVYDSITIFIRYRELQKNYMSAQSQISELKLHNKYLDSHLKSVKRKRDTFNELIKELKNEIQRERQARFMVEKCHSEKVERLLFEDDMKEREIDDLKNKNRELERKLCKIKEDLNHYKEKLKAKNDYIRKKYNNSPTQQLYNNLNSTYKYDSDSRSVNFNEDSDYEAYSSPSLCNIDFEADSKSDDFTIDSSIKSATSDYDSDSDNNEDNNISGNNTNTTYEIPKDSPYYELFNKPEEKESAEEDLEYEEDKDKYVEINFFNETTDEITHKLISDSNPNSILVDVYEKMVDRYPQALPKDWIYVTLKSFLRFFELKNMISNNQFIQAAFKKYKKLLLRCIETPDDQLDLLNALEVLCIKNPQRLRQHLRFLMTLYEVELVDPYIIIRWYNSKNTFDFTNKMDYKPVESKSKLEKEGILDTKSSTEASNASKNIFIKRHRSRSSVSSTSQDFAKALNKMEELRELDKTFVLWIMKSDEDSDDEEDDEMDENSDTEDSDEYHNMTDELGRKYGESHAKDEEEDGEYDDDDDNSIVIMRSHSLRKSRSQTIYETKKKIEEEEENINLNKINKVTKITKKVTINENLNSKCEESSEEEEEEEKEDSNSTSNIIFMNDDIEIENDDKSDSSVYNTSDEEESEEESTTSEEEESDDDDDDDDNNDDDDDSTSEEETDDNVEDKKE</sequence>
<dbReference type="Proteomes" id="UP000193719">
    <property type="component" value="Unassembled WGS sequence"/>
</dbReference>
<dbReference type="STRING" id="1754191.A0A1Y1V4Q4"/>
<feature type="coiled-coil region" evidence="1">
    <location>
        <begin position="150"/>
        <end position="251"/>
    </location>
</feature>
<reference evidence="4 5" key="1">
    <citation type="submission" date="2016-08" db="EMBL/GenBank/DDBJ databases">
        <title>Genomes of anaerobic fungi encode conserved fungal cellulosomes for biomass hydrolysis.</title>
        <authorList>
            <consortium name="DOE Joint Genome Institute"/>
            <person name="Haitjema C.H."/>
            <person name="Gilmore S.P."/>
            <person name="Henske J.K."/>
            <person name="Solomon K.V."/>
            <person name="De Groot R."/>
            <person name="Kuo A."/>
            <person name="Mondo S.J."/>
            <person name="Salamov A.A."/>
            <person name="Labutti K."/>
            <person name="Zhao Z."/>
            <person name="Chiniquy J."/>
            <person name="Barry K."/>
            <person name="Brewer H.M."/>
            <person name="Purvine S.O."/>
            <person name="Wright A.T."/>
            <person name="Boxma B."/>
            <person name="Van Alen T."/>
            <person name="Hackstein J.H."/>
            <person name="Baker S.E."/>
            <person name="Grigoriev I.V."/>
            <person name="O'Malley M.A."/>
        </authorList>
    </citation>
    <scope>NUCLEOTIDE SEQUENCE [LARGE SCALE GENOMIC DNA]</scope>
    <source>
        <strain evidence="5">finn</strain>
    </source>
</reference>
<reference evidence="4 5" key="2">
    <citation type="submission" date="2016-08" db="EMBL/GenBank/DDBJ databases">
        <title>Pervasive Adenine N6-methylation of Active Genes in Fungi.</title>
        <authorList>
            <consortium name="DOE Joint Genome Institute"/>
            <person name="Mondo S.J."/>
            <person name="Dannebaum R.O."/>
            <person name="Kuo R.C."/>
            <person name="Labutti K."/>
            <person name="Haridas S."/>
            <person name="Kuo A."/>
            <person name="Salamov A."/>
            <person name="Ahrendt S.R."/>
            <person name="Lipzen A."/>
            <person name="Sullivan W."/>
            <person name="Andreopoulos W.B."/>
            <person name="Clum A."/>
            <person name="Lindquist E."/>
            <person name="Daum C."/>
            <person name="Ramamoorthy G.K."/>
            <person name="Gryganskyi A."/>
            <person name="Culley D."/>
            <person name="Magnuson J.K."/>
            <person name="James T.Y."/>
            <person name="O'Malley M.A."/>
            <person name="Stajich J.E."/>
            <person name="Spatafora J.W."/>
            <person name="Visel A."/>
            <person name="Grigoriev I.V."/>
        </authorList>
    </citation>
    <scope>NUCLEOTIDE SEQUENCE [LARGE SCALE GENOMIC DNA]</scope>
    <source>
        <strain evidence="5">finn</strain>
    </source>
</reference>
<feature type="region of interest" description="Disordered" evidence="2">
    <location>
        <begin position="615"/>
        <end position="686"/>
    </location>
</feature>
<protein>
    <recommendedName>
        <fullName evidence="3">W2 domain-containing protein</fullName>
    </recommendedName>
</protein>
<keyword evidence="5" id="KW-1185">Reference proteome</keyword>
<accession>A0A1Y1V4Q4</accession>
<feature type="compositionally biased region" description="Acidic residues" evidence="2">
    <location>
        <begin position="656"/>
        <end position="668"/>
    </location>
</feature>
<dbReference type="OrthoDB" id="2290605at2759"/>
<feature type="region of interest" description="Disordered" evidence="2">
    <location>
        <begin position="333"/>
        <end position="362"/>
    </location>
</feature>
<feature type="domain" description="W2" evidence="3">
    <location>
        <begin position="392"/>
        <end position="620"/>
    </location>
</feature>
<evidence type="ECO:0000313" key="5">
    <source>
        <dbReference type="Proteomes" id="UP000193719"/>
    </source>
</evidence>
<feature type="region of interest" description="Disordered" evidence="2">
    <location>
        <begin position="716"/>
        <end position="817"/>
    </location>
</feature>
<dbReference type="EMBL" id="MCFH01000031">
    <property type="protein sequence ID" value="ORX47328.1"/>
    <property type="molecule type" value="Genomic_DNA"/>
</dbReference>
<feature type="compositionally biased region" description="Basic residues" evidence="2">
    <location>
        <begin position="45"/>
        <end position="54"/>
    </location>
</feature>
<organism evidence="4 5">
    <name type="scientific">Piromyces finnis</name>
    <dbReference type="NCBI Taxonomy" id="1754191"/>
    <lineage>
        <taxon>Eukaryota</taxon>
        <taxon>Fungi</taxon>
        <taxon>Fungi incertae sedis</taxon>
        <taxon>Chytridiomycota</taxon>
        <taxon>Chytridiomycota incertae sedis</taxon>
        <taxon>Neocallimastigomycetes</taxon>
        <taxon>Neocallimastigales</taxon>
        <taxon>Neocallimastigaceae</taxon>
        <taxon>Piromyces</taxon>
    </lineage>
</organism>
<feature type="compositionally biased region" description="Acidic residues" evidence="2">
    <location>
        <begin position="769"/>
        <end position="817"/>
    </location>
</feature>
<dbReference type="InterPro" id="IPR003307">
    <property type="entry name" value="W2_domain"/>
</dbReference>
<dbReference type="InterPro" id="IPR016024">
    <property type="entry name" value="ARM-type_fold"/>
</dbReference>